<comment type="caution">
    <text evidence="2">The sequence shown here is derived from an EMBL/GenBank/DDBJ whole genome shotgun (WGS) entry which is preliminary data.</text>
</comment>
<organism evidence="2 3">
    <name type="scientific">Candidatus Falkowbacteria bacterium GW2011_GWF2_39_8</name>
    <dbReference type="NCBI Taxonomy" id="1618642"/>
    <lineage>
        <taxon>Bacteria</taxon>
        <taxon>Candidatus Falkowiibacteriota</taxon>
    </lineage>
</organism>
<name>A0A0G0Q569_9BACT</name>
<dbReference type="Proteomes" id="UP000034137">
    <property type="component" value="Unassembled WGS sequence"/>
</dbReference>
<protein>
    <recommendedName>
        <fullName evidence="1">Hemerythrin-like domain-containing protein</fullName>
    </recommendedName>
</protein>
<dbReference type="PANTHER" id="PTHR35585:SF1">
    <property type="entry name" value="HHE DOMAIN PROTEIN (AFU_ORTHOLOGUE AFUA_4G00730)"/>
    <property type="match status" value="1"/>
</dbReference>
<sequence length="172" mass="20140">MNLLYFLFKTLKYNRMNPTDPNAIIKNDHENVKIMLDAYLDMEFDQKLDQAEKISETLAVHMGMEEEIFYPEVEKLSAGEELISDAIEEHKEIKDHLLTILKTDDEDELDKHMKMMEKVLLHHIKEEESKMLTLSEEKLKNEHAVLAGRMLAYKASNKGKIFFDKLKDKIGI</sequence>
<gene>
    <name evidence="2" type="ORF">UT64_C0031G0001</name>
</gene>
<evidence type="ECO:0000313" key="3">
    <source>
        <dbReference type="Proteomes" id="UP000034137"/>
    </source>
</evidence>
<dbReference type="EMBL" id="LBXO01000031">
    <property type="protein sequence ID" value="KKR32516.1"/>
    <property type="molecule type" value="Genomic_DNA"/>
</dbReference>
<dbReference type="AlphaFoldDB" id="A0A0G0Q569"/>
<reference evidence="2 3" key="1">
    <citation type="journal article" date="2015" name="Nature">
        <title>rRNA introns, odd ribosomes, and small enigmatic genomes across a large radiation of phyla.</title>
        <authorList>
            <person name="Brown C.T."/>
            <person name="Hug L.A."/>
            <person name="Thomas B.C."/>
            <person name="Sharon I."/>
            <person name="Castelle C.J."/>
            <person name="Singh A."/>
            <person name="Wilkins M.J."/>
            <person name="Williams K.H."/>
            <person name="Banfield J.F."/>
        </authorList>
    </citation>
    <scope>NUCLEOTIDE SEQUENCE [LARGE SCALE GENOMIC DNA]</scope>
</reference>
<evidence type="ECO:0000259" key="1">
    <source>
        <dbReference type="Pfam" id="PF01814"/>
    </source>
</evidence>
<dbReference type="InterPro" id="IPR012312">
    <property type="entry name" value="Hemerythrin-like"/>
</dbReference>
<evidence type="ECO:0000313" key="2">
    <source>
        <dbReference type="EMBL" id="KKR32516.1"/>
    </source>
</evidence>
<proteinExistence type="predicted"/>
<dbReference type="PANTHER" id="PTHR35585">
    <property type="entry name" value="HHE DOMAIN PROTEIN (AFU_ORTHOLOGUE AFUA_4G00730)"/>
    <property type="match status" value="1"/>
</dbReference>
<accession>A0A0G0Q569</accession>
<feature type="domain" description="Hemerythrin-like" evidence="1">
    <location>
        <begin position="21"/>
        <end position="133"/>
    </location>
</feature>
<dbReference type="Pfam" id="PF01814">
    <property type="entry name" value="Hemerythrin"/>
    <property type="match status" value="1"/>
</dbReference>
<dbReference type="Gene3D" id="1.20.120.520">
    <property type="entry name" value="nmb1532 protein domain like"/>
    <property type="match status" value="1"/>
</dbReference>